<keyword evidence="2" id="KW-1185">Reference proteome</keyword>
<dbReference type="EMBL" id="CP038266">
    <property type="protein sequence ID" value="QBR88082.1"/>
    <property type="molecule type" value="Genomic_DNA"/>
</dbReference>
<dbReference type="SUPFAM" id="SSF53756">
    <property type="entry name" value="UDP-Glycosyltransferase/glycogen phosphorylase"/>
    <property type="match status" value="1"/>
</dbReference>
<name>A0ABX5SQI0_9MICO</name>
<dbReference type="Proteomes" id="UP000295748">
    <property type="component" value="Chromosome"/>
</dbReference>
<sequence>MRVPDLTAALRSKGRIAARLVRARLPEAVSVRLLPPASRYDLESVPPPVPAPDTPVRLFIGPANFAAQGYTWARAAERLDGVGAVNMQYRGHADYGFPADYAVAENVWSFSRKWGMRQRDAVGSGFTHVLFEAERSLFGAAFDKVVAREAAWLRQRHVEVGMVCHGTDIRLPSRHARLDEWSPFRGADPQWVGALEARARANHAILDRVGAPVFVSTPEMLLDRPDSTWLPIVVDPNRWATNAPVLERPVPIVLHAPTNPLVKGTNLIEPVVRALHTAGEVDYRRVEKTPADRMPGLYADADVVLEQFALGMYSVTSVEAMAAGRLVIAHVHDQVRDHVREVTGLEVPVVSATPATLGAVLRDVVARPDHYREVAARGPAFVAAVHDGAYSARVLSAFLGVQT</sequence>
<dbReference type="RefSeq" id="WP_135064261.1">
    <property type="nucleotide sequence ID" value="NZ_CP038266.1"/>
</dbReference>
<proteinExistence type="predicted"/>
<gene>
    <name evidence="1" type="ORF">E4K62_04855</name>
</gene>
<protein>
    <recommendedName>
        <fullName evidence="3">Glycosyltransferase family 1 protein</fullName>
    </recommendedName>
</protein>
<organism evidence="1 2">
    <name type="scientific">Microbacterium wangchenii</name>
    <dbReference type="NCBI Taxonomy" id="2541726"/>
    <lineage>
        <taxon>Bacteria</taxon>
        <taxon>Bacillati</taxon>
        <taxon>Actinomycetota</taxon>
        <taxon>Actinomycetes</taxon>
        <taxon>Micrococcales</taxon>
        <taxon>Microbacteriaceae</taxon>
        <taxon>Microbacterium</taxon>
    </lineage>
</organism>
<reference evidence="1 2" key="1">
    <citation type="submission" date="2019-03" db="EMBL/GenBank/DDBJ databases">
        <authorList>
            <person name="Dong K."/>
        </authorList>
    </citation>
    <scope>NUCLEOTIDE SEQUENCE [LARGE SCALE GENOMIC DNA]</scope>
    <source>
        <strain evidence="2">dk512</strain>
    </source>
</reference>
<dbReference type="Gene3D" id="3.40.50.2000">
    <property type="entry name" value="Glycogen Phosphorylase B"/>
    <property type="match status" value="1"/>
</dbReference>
<accession>A0ABX5SQI0</accession>
<evidence type="ECO:0008006" key="3">
    <source>
        <dbReference type="Google" id="ProtNLM"/>
    </source>
</evidence>
<evidence type="ECO:0000313" key="1">
    <source>
        <dbReference type="EMBL" id="QBR88082.1"/>
    </source>
</evidence>
<evidence type="ECO:0000313" key="2">
    <source>
        <dbReference type="Proteomes" id="UP000295748"/>
    </source>
</evidence>